<dbReference type="Proteomes" id="UP000283269">
    <property type="component" value="Unassembled WGS sequence"/>
</dbReference>
<comment type="similarity">
    <text evidence="1">Belongs to the helicase family. RecQ subfamily.</text>
</comment>
<keyword evidence="3" id="KW-0067">ATP-binding</keyword>
<dbReference type="GO" id="GO:0005524">
    <property type="term" value="F:ATP binding"/>
    <property type="evidence" value="ECO:0007669"/>
    <property type="project" value="UniProtKB-KW"/>
</dbReference>
<evidence type="ECO:0000256" key="4">
    <source>
        <dbReference type="ARBA" id="ARBA00023125"/>
    </source>
</evidence>
<evidence type="ECO:0000256" key="6">
    <source>
        <dbReference type="ARBA" id="ARBA00034617"/>
    </source>
</evidence>
<gene>
    <name evidence="9" type="ORF">CVT25_011489</name>
</gene>
<sequence>MAGPRWQDPLGLETINSIVKKTVPSWTNGLHAVQLELVSGILDGLDILCCTATGDGKPIGVVITPTKGLANNIVYELSTLKVAAFAYCKETLSNARKAGVRLADVIKECVEWQVICVDPEHLRDKEWKDITESPTFRSNVLFACVDEVHLINTWGLSFREAFTLIGIFLRGRFPASISISALSATLEPGPPTVSVCKSLGFFEGRFKLIRRSNERPNTHFGVQFITHGMNGDQFPYLLPYLASGRKTIVHCQTVDQLSRVYAYIWRLQPDGANKLIQTRVYHSICPPEYNEQTIELIKTDPRCQIVIATVAFSNGLDAVTLLDSLSLGFASTFDESWQEKGRVGRNPHTIGRGVIFANRSIIKVAETYLAFDKNTSPVKCLNSLHMCPVNISPQSLDRHFCSSFLSYTCESKAPGLQSSSRIAVAAVPTLSMLCRAMPPS</sequence>
<dbReference type="PANTHER" id="PTHR13710">
    <property type="entry name" value="DNA HELICASE RECQ FAMILY MEMBER"/>
    <property type="match status" value="1"/>
</dbReference>
<dbReference type="PROSITE" id="PS51194">
    <property type="entry name" value="HELICASE_CTER"/>
    <property type="match status" value="1"/>
</dbReference>
<dbReference type="GO" id="GO:0000724">
    <property type="term" value="P:double-strand break repair via homologous recombination"/>
    <property type="evidence" value="ECO:0007669"/>
    <property type="project" value="TreeGrafter"/>
</dbReference>
<dbReference type="EC" id="5.6.2.4" evidence="7"/>
<dbReference type="InParanoid" id="A0A409XAA2"/>
<dbReference type="Pfam" id="PF00271">
    <property type="entry name" value="Helicase_C"/>
    <property type="match status" value="1"/>
</dbReference>
<dbReference type="EMBL" id="NHYD01002235">
    <property type="protein sequence ID" value="PPQ87651.1"/>
    <property type="molecule type" value="Genomic_DNA"/>
</dbReference>
<evidence type="ECO:0000256" key="3">
    <source>
        <dbReference type="ARBA" id="ARBA00022840"/>
    </source>
</evidence>
<evidence type="ECO:0000313" key="10">
    <source>
        <dbReference type="Proteomes" id="UP000283269"/>
    </source>
</evidence>
<reference evidence="9 10" key="1">
    <citation type="journal article" date="2018" name="Evol. Lett.">
        <title>Horizontal gene cluster transfer increased hallucinogenic mushroom diversity.</title>
        <authorList>
            <person name="Reynolds H.T."/>
            <person name="Vijayakumar V."/>
            <person name="Gluck-Thaler E."/>
            <person name="Korotkin H.B."/>
            <person name="Matheny P.B."/>
            <person name="Slot J.C."/>
        </authorList>
    </citation>
    <scope>NUCLEOTIDE SEQUENCE [LARGE SCALE GENOMIC DNA]</scope>
    <source>
        <strain evidence="9 10">2631</strain>
    </source>
</reference>
<keyword evidence="10" id="KW-1185">Reference proteome</keyword>
<dbReference type="GO" id="GO:0005694">
    <property type="term" value="C:chromosome"/>
    <property type="evidence" value="ECO:0007669"/>
    <property type="project" value="TreeGrafter"/>
</dbReference>
<evidence type="ECO:0000259" key="8">
    <source>
        <dbReference type="PROSITE" id="PS51194"/>
    </source>
</evidence>
<protein>
    <recommendedName>
        <fullName evidence="7">DNA 3'-5' helicase</fullName>
        <ecNumber evidence="7">5.6.2.4</ecNumber>
    </recommendedName>
</protein>
<feature type="domain" description="Helicase C-terminal" evidence="8">
    <location>
        <begin position="233"/>
        <end position="397"/>
    </location>
</feature>
<evidence type="ECO:0000256" key="2">
    <source>
        <dbReference type="ARBA" id="ARBA00022741"/>
    </source>
</evidence>
<dbReference type="Pfam" id="PF00270">
    <property type="entry name" value="DEAD"/>
    <property type="match status" value="1"/>
</dbReference>
<dbReference type="PANTHER" id="PTHR13710:SF105">
    <property type="entry name" value="ATP-DEPENDENT DNA HELICASE Q1"/>
    <property type="match status" value="1"/>
</dbReference>
<dbReference type="AlphaFoldDB" id="A0A409XAA2"/>
<comment type="catalytic activity">
    <reaction evidence="6">
        <text>Couples ATP hydrolysis with the unwinding of duplex DNA by translocating in the 3'-5' direction.</text>
        <dbReference type="EC" id="5.6.2.4"/>
    </reaction>
</comment>
<dbReference type="GO" id="GO:0003677">
    <property type="term" value="F:DNA binding"/>
    <property type="evidence" value="ECO:0007669"/>
    <property type="project" value="UniProtKB-KW"/>
</dbReference>
<organism evidence="9 10">
    <name type="scientific">Psilocybe cyanescens</name>
    <dbReference type="NCBI Taxonomy" id="93625"/>
    <lineage>
        <taxon>Eukaryota</taxon>
        <taxon>Fungi</taxon>
        <taxon>Dikarya</taxon>
        <taxon>Basidiomycota</taxon>
        <taxon>Agaricomycotina</taxon>
        <taxon>Agaricomycetes</taxon>
        <taxon>Agaricomycetidae</taxon>
        <taxon>Agaricales</taxon>
        <taxon>Agaricineae</taxon>
        <taxon>Strophariaceae</taxon>
        <taxon>Psilocybe</taxon>
    </lineage>
</organism>
<dbReference type="GO" id="GO:0009378">
    <property type="term" value="F:four-way junction helicase activity"/>
    <property type="evidence" value="ECO:0007669"/>
    <property type="project" value="TreeGrafter"/>
</dbReference>
<evidence type="ECO:0000256" key="1">
    <source>
        <dbReference type="ARBA" id="ARBA00005446"/>
    </source>
</evidence>
<accession>A0A409XAA2</accession>
<dbReference type="GO" id="GO:0005737">
    <property type="term" value="C:cytoplasm"/>
    <property type="evidence" value="ECO:0007669"/>
    <property type="project" value="TreeGrafter"/>
</dbReference>
<dbReference type="STRING" id="93625.A0A409XAA2"/>
<keyword evidence="5" id="KW-0413">Isomerase</keyword>
<dbReference type="GO" id="GO:0043138">
    <property type="term" value="F:3'-5' DNA helicase activity"/>
    <property type="evidence" value="ECO:0007669"/>
    <property type="project" value="UniProtKB-EC"/>
</dbReference>
<dbReference type="OrthoDB" id="3269685at2759"/>
<dbReference type="CDD" id="cd18785">
    <property type="entry name" value="SF2_C"/>
    <property type="match status" value="1"/>
</dbReference>
<evidence type="ECO:0000256" key="7">
    <source>
        <dbReference type="ARBA" id="ARBA00034808"/>
    </source>
</evidence>
<dbReference type="InterPro" id="IPR001650">
    <property type="entry name" value="Helicase_C-like"/>
</dbReference>
<dbReference type="SUPFAM" id="SSF52540">
    <property type="entry name" value="P-loop containing nucleoside triphosphate hydrolases"/>
    <property type="match status" value="1"/>
</dbReference>
<proteinExistence type="inferred from homology"/>
<keyword evidence="4" id="KW-0238">DNA-binding</keyword>
<keyword evidence="2" id="KW-0547">Nucleotide-binding</keyword>
<comment type="caution">
    <text evidence="9">The sequence shown here is derived from an EMBL/GenBank/DDBJ whole genome shotgun (WGS) entry which is preliminary data.</text>
</comment>
<dbReference type="InterPro" id="IPR027417">
    <property type="entry name" value="P-loop_NTPase"/>
</dbReference>
<name>A0A409XAA2_PSICY</name>
<evidence type="ECO:0000313" key="9">
    <source>
        <dbReference type="EMBL" id="PPQ87651.1"/>
    </source>
</evidence>
<evidence type="ECO:0000256" key="5">
    <source>
        <dbReference type="ARBA" id="ARBA00023235"/>
    </source>
</evidence>
<dbReference type="Gene3D" id="3.40.50.300">
    <property type="entry name" value="P-loop containing nucleotide triphosphate hydrolases"/>
    <property type="match status" value="2"/>
</dbReference>
<dbReference type="InterPro" id="IPR011545">
    <property type="entry name" value="DEAD/DEAH_box_helicase_dom"/>
</dbReference>